<dbReference type="GO" id="GO:0005047">
    <property type="term" value="F:signal recognition particle binding"/>
    <property type="evidence" value="ECO:0000318"/>
    <property type="project" value="GO_Central"/>
</dbReference>
<evidence type="ECO:0000256" key="3">
    <source>
        <dbReference type="ARBA" id="ARBA00009352"/>
    </source>
</evidence>
<organism evidence="11 12">
    <name type="scientific">Thalassiosira pseudonana</name>
    <name type="common">Marine diatom</name>
    <name type="synonym">Cyclotella nana</name>
    <dbReference type="NCBI Taxonomy" id="35128"/>
    <lineage>
        <taxon>Eukaryota</taxon>
        <taxon>Sar</taxon>
        <taxon>Stramenopiles</taxon>
        <taxon>Ochrophyta</taxon>
        <taxon>Bacillariophyta</taxon>
        <taxon>Coscinodiscophyceae</taxon>
        <taxon>Thalassiosirophycidae</taxon>
        <taxon>Thalassiosirales</taxon>
        <taxon>Thalassiosiraceae</taxon>
        <taxon>Thalassiosira</taxon>
    </lineage>
</organism>
<evidence type="ECO:0000256" key="10">
    <source>
        <dbReference type="SAM" id="MobiDB-lite"/>
    </source>
</evidence>
<dbReference type="GeneID" id="7444583"/>
<reference evidence="11 12" key="2">
    <citation type="journal article" date="2008" name="Nature">
        <title>The Phaeodactylum genome reveals the evolutionary history of diatom genomes.</title>
        <authorList>
            <person name="Bowler C."/>
            <person name="Allen A.E."/>
            <person name="Badger J.H."/>
            <person name="Grimwood J."/>
            <person name="Jabbari K."/>
            <person name="Kuo A."/>
            <person name="Maheswari U."/>
            <person name="Martens C."/>
            <person name="Maumus F."/>
            <person name="Otillar R.P."/>
            <person name="Rayko E."/>
            <person name="Salamov A."/>
            <person name="Vandepoele K."/>
            <person name="Beszteri B."/>
            <person name="Gruber A."/>
            <person name="Heijde M."/>
            <person name="Katinka M."/>
            <person name="Mock T."/>
            <person name="Valentin K."/>
            <person name="Verret F."/>
            <person name="Berges J.A."/>
            <person name="Brownlee C."/>
            <person name="Cadoret J.P."/>
            <person name="Chiovitti A."/>
            <person name="Choi C.J."/>
            <person name="Coesel S."/>
            <person name="De Martino A."/>
            <person name="Detter J.C."/>
            <person name="Durkin C."/>
            <person name="Falciatore A."/>
            <person name="Fournet J."/>
            <person name="Haruta M."/>
            <person name="Huysman M.J."/>
            <person name="Jenkins B.D."/>
            <person name="Jiroutova K."/>
            <person name="Jorgensen R.E."/>
            <person name="Joubert Y."/>
            <person name="Kaplan A."/>
            <person name="Kroger N."/>
            <person name="Kroth P.G."/>
            <person name="La Roche J."/>
            <person name="Lindquist E."/>
            <person name="Lommer M."/>
            <person name="Martin-Jezequel V."/>
            <person name="Lopez P.J."/>
            <person name="Lucas S."/>
            <person name="Mangogna M."/>
            <person name="McGinnis K."/>
            <person name="Medlin L.K."/>
            <person name="Montsant A."/>
            <person name="Oudot-Le Secq M.P."/>
            <person name="Napoli C."/>
            <person name="Obornik M."/>
            <person name="Parker M.S."/>
            <person name="Petit J.L."/>
            <person name="Porcel B.M."/>
            <person name="Poulsen N."/>
            <person name="Robison M."/>
            <person name="Rychlewski L."/>
            <person name="Rynearson T.A."/>
            <person name="Schmutz J."/>
            <person name="Shapiro H."/>
            <person name="Siaut M."/>
            <person name="Stanley M."/>
            <person name="Sussman M.R."/>
            <person name="Taylor A.R."/>
            <person name="Vardi A."/>
            <person name="von Dassow P."/>
            <person name="Vyverman W."/>
            <person name="Willis A."/>
            <person name="Wyrwicz L.S."/>
            <person name="Rokhsar D.S."/>
            <person name="Weissenbach J."/>
            <person name="Armbrust E.V."/>
            <person name="Green B.R."/>
            <person name="Van de Peer Y."/>
            <person name="Grigoriev I.V."/>
        </authorList>
    </citation>
    <scope>NUCLEOTIDE SEQUENCE [LARGE SCALE GENOMIC DNA]</scope>
    <source>
        <strain evidence="11 12">CCMP1335</strain>
    </source>
</reference>
<keyword evidence="4" id="KW-0963">Cytoplasm</keyword>
<dbReference type="GO" id="GO:0008312">
    <property type="term" value="F:7S RNA binding"/>
    <property type="evidence" value="ECO:0007669"/>
    <property type="project" value="InterPro"/>
</dbReference>
<evidence type="ECO:0000256" key="8">
    <source>
        <dbReference type="ARBA" id="ARBA00023274"/>
    </source>
</evidence>
<dbReference type="Proteomes" id="UP000001449">
    <property type="component" value="Chromosome 6"/>
</dbReference>
<dbReference type="eggNOG" id="KOG2460">
    <property type="taxonomic scope" value="Eukaryota"/>
</dbReference>
<feature type="compositionally biased region" description="Basic and acidic residues" evidence="10">
    <location>
        <begin position="213"/>
        <end position="224"/>
    </location>
</feature>
<dbReference type="FunFam" id="1.10.3450.40:FF:000013">
    <property type="entry name" value="Uncharacterized protein"/>
    <property type="match status" value="1"/>
</dbReference>
<evidence type="ECO:0000256" key="5">
    <source>
        <dbReference type="ARBA" id="ARBA00022884"/>
    </source>
</evidence>
<dbReference type="GO" id="GO:0005730">
    <property type="term" value="C:nucleolus"/>
    <property type="evidence" value="ECO:0007669"/>
    <property type="project" value="UniProtKB-SubCell"/>
</dbReference>
<keyword evidence="8" id="KW-0687">Ribonucleoprotein</keyword>
<dbReference type="InParanoid" id="B8C4G5"/>
<dbReference type="InterPro" id="IPR038253">
    <property type="entry name" value="SRP68_N_sf"/>
</dbReference>
<protein>
    <recommendedName>
        <fullName evidence="9">Signal recognition particle subunit SRP68</fullName>
    </recommendedName>
</protein>
<keyword evidence="12" id="KW-1185">Reference proteome</keyword>
<evidence type="ECO:0000313" key="11">
    <source>
        <dbReference type="EMBL" id="EED91323.1"/>
    </source>
</evidence>
<dbReference type="RefSeq" id="XP_002291216.1">
    <property type="nucleotide sequence ID" value="XM_002291180.1"/>
</dbReference>
<evidence type="ECO:0000256" key="9">
    <source>
        <dbReference type="ARBA" id="ARBA00029498"/>
    </source>
</evidence>
<dbReference type="GO" id="GO:0005786">
    <property type="term" value="C:signal recognition particle, endoplasmic reticulum targeting"/>
    <property type="evidence" value="ECO:0000318"/>
    <property type="project" value="GO_Central"/>
</dbReference>
<dbReference type="EMBL" id="CM000643">
    <property type="protein sequence ID" value="EED91323.1"/>
    <property type="molecule type" value="Genomic_DNA"/>
</dbReference>
<evidence type="ECO:0000256" key="1">
    <source>
        <dbReference type="ARBA" id="ARBA00004496"/>
    </source>
</evidence>
<feature type="region of interest" description="Disordered" evidence="10">
    <location>
        <begin position="316"/>
        <end position="335"/>
    </location>
</feature>
<accession>B8C4G5</accession>
<dbReference type="PANTHER" id="PTHR12860">
    <property type="entry name" value="SIGNAL RECOGNITION PARTICLE 68 KDA PROTEIN"/>
    <property type="match status" value="1"/>
</dbReference>
<comment type="subcellular location">
    <subcellularLocation>
        <location evidence="1">Cytoplasm</location>
    </subcellularLocation>
    <subcellularLocation>
        <location evidence="2">Nucleus</location>
        <location evidence="2">Nucleolus</location>
    </subcellularLocation>
</comment>
<evidence type="ECO:0000256" key="7">
    <source>
        <dbReference type="ARBA" id="ARBA00023242"/>
    </source>
</evidence>
<evidence type="ECO:0000313" key="12">
    <source>
        <dbReference type="Proteomes" id="UP000001449"/>
    </source>
</evidence>
<dbReference type="Gene3D" id="1.10.3450.40">
    <property type="entry name" value="Signal recognition particle, SRP68 subunit, RNA-binding domain"/>
    <property type="match status" value="1"/>
</dbReference>
<evidence type="ECO:0000256" key="6">
    <source>
        <dbReference type="ARBA" id="ARBA00023135"/>
    </source>
</evidence>
<feature type="compositionally biased region" description="Polar residues" evidence="10">
    <location>
        <begin position="316"/>
        <end position="331"/>
    </location>
</feature>
<sequence>MTTCGVDASSNTALTSSSSPMLLRINLHSHLLTAHTTHGILHEDYAQYTSYCTRRLARLRHGQCVKKDLLHCRMYKSSFGTRVEDVDGSGGGSASKARHAYRAIEMIQLPAEVLGSNVNYFYEPLYCAERCWAASMAVKAELNSGGGGGGKSSSVLMGDGGNVREKWSSGKLRAYSVKRLRKAVKFANLVESLTMSTVSPPTLVVEGEEDEVKEEKASPPVDEHTQMEARAYASWMRGNLALEANQWQTACTEYQTAFDLCHALANNTSSENANSDDGNAIQQLELFDFFTTRATNVIAPLLRYCQYELQEKGTTPTEKMSFLQSSSSVSDGPNDPLQSKLNTLKTQTLQTQATSGSSMSQIVFRENNIVVETKELRMALLKVQNLKMEWEEEKSGGGGGGSNDAKFMALLNGYDDTISLTNQELKQLAPLKSGPAVNAKKFQLVNILGYAKHQKLKLVMERNEDMANGILKKQSGRSTGKNNKKKEMTLKHLEELAHLYDALLQDARAVAALPGGGSVDDFDGNATLSTVEDEFLLEANANILRLRSLRCYYLAKMHASPLVSKYSQAVALLNQAESLAHEALEEIGACDQMERGEEILGSLQSVADEMKGEKCRVLAIAYLAKTSSMKSSLPLLQRLHDYDIPSSPTSAVSCVPPKLEPMACKPIFFDVALNYVSDYPVVELENVLAEHGDNAASAGASGLLGWFRRG</sequence>
<dbReference type="AlphaFoldDB" id="B8C4G5"/>
<dbReference type="GO" id="GO:0030942">
    <property type="term" value="F:endoplasmic reticulum signal peptide binding"/>
    <property type="evidence" value="ECO:0007669"/>
    <property type="project" value="InterPro"/>
</dbReference>
<dbReference type="InterPro" id="IPR026258">
    <property type="entry name" value="SRP68"/>
</dbReference>
<gene>
    <name evidence="11" type="ORF">THAPSDRAFT_23270</name>
</gene>
<proteinExistence type="inferred from homology"/>
<name>B8C4G5_THAPS</name>
<dbReference type="PANTHER" id="PTHR12860:SF0">
    <property type="entry name" value="SIGNAL RECOGNITION PARTICLE SUBUNIT SRP68"/>
    <property type="match status" value="1"/>
</dbReference>
<feature type="region of interest" description="Disordered" evidence="10">
    <location>
        <begin position="205"/>
        <end position="224"/>
    </location>
</feature>
<keyword evidence="5" id="KW-0694">RNA-binding</keyword>
<dbReference type="Pfam" id="PF16969">
    <property type="entry name" value="SRP68"/>
    <property type="match status" value="1"/>
</dbReference>
<comment type="similarity">
    <text evidence="3">Belongs to the SRP68 family.</text>
</comment>
<evidence type="ECO:0000256" key="2">
    <source>
        <dbReference type="ARBA" id="ARBA00004604"/>
    </source>
</evidence>
<dbReference type="OMA" id="DERFIHI"/>
<dbReference type="KEGG" id="tps:THAPSDRAFT_23270"/>
<dbReference type="HOGENOM" id="CLU_018649_0_1_1"/>
<keyword evidence="6" id="KW-0733">Signal recognition particle</keyword>
<keyword evidence="7" id="KW-0539">Nucleus</keyword>
<dbReference type="STRING" id="35128.B8C4G5"/>
<dbReference type="GO" id="GO:0006614">
    <property type="term" value="P:SRP-dependent cotranslational protein targeting to membrane"/>
    <property type="evidence" value="ECO:0000318"/>
    <property type="project" value="GO_Central"/>
</dbReference>
<reference evidence="11 12" key="1">
    <citation type="journal article" date="2004" name="Science">
        <title>The genome of the diatom Thalassiosira pseudonana: ecology, evolution, and metabolism.</title>
        <authorList>
            <person name="Armbrust E.V."/>
            <person name="Berges J.A."/>
            <person name="Bowler C."/>
            <person name="Green B.R."/>
            <person name="Martinez D."/>
            <person name="Putnam N.H."/>
            <person name="Zhou S."/>
            <person name="Allen A.E."/>
            <person name="Apt K.E."/>
            <person name="Bechner M."/>
            <person name="Brzezinski M.A."/>
            <person name="Chaal B.K."/>
            <person name="Chiovitti A."/>
            <person name="Davis A.K."/>
            <person name="Demarest M.S."/>
            <person name="Detter J.C."/>
            <person name="Glavina T."/>
            <person name="Goodstein D."/>
            <person name="Hadi M.Z."/>
            <person name="Hellsten U."/>
            <person name="Hildebrand M."/>
            <person name="Jenkins B.D."/>
            <person name="Jurka J."/>
            <person name="Kapitonov V.V."/>
            <person name="Kroger N."/>
            <person name="Lau W.W."/>
            <person name="Lane T.W."/>
            <person name="Larimer F.W."/>
            <person name="Lippmeier J.C."/>
            <person name="Lucas S."/>
            <person name="Medina M."/>
            <person name="Montsant A."/>
            <person name="Obornik M."/>
            <person name="Parker M.S."/>
            <person name="Palenik B."/>
            <person name="Pazour G.J."/>
            <person name="Richardson P.M."/>
            <person name="Rynearson T.A."/>
            <person name="Saito M.A."/>
            <person name="Schwartz D.C."/>
            <person name="Thamatrakoln K."/>
            <person name="Valentin K."/>
            <person name="Vardi A."/>
            <person name="Wilkerson F.P."/>
            <person name="Rokhsar D.S."/>
        </authorList>
    </citation>
    <scope>NUCLEOTIDE SEQUENCE [LARGE SCALE GENOMIC DNA]</scope>
    <source>
        <strain evidence="11 12">CCMP1335</strain>
    </source>
</reference>
<evidence type="ECO:0000256" key="4">
    <source>
        <dbReference type="ARBA" id="ARBA00022490"/>
    </source>
</evidence>
<dbReference type="PaxDb" id="35128-Thaps23270"/>